<dbReference type="Gene3D" id="1.10.150.130">
    <property type="match status" value="1"/>
</dbReference>
<dbReference type="PROSITE" id="PS51900">
    <property type="entry name" value="CB"/>
    <property type="match status" value="1"/>
</dbReference>
<comment type="function">
    <text evidence="1">Site-specific tyrosine recombinase, which acts by catalyzing the cutting and rejoining of the recombining DNA molecules.</text>
</comment>
<evidence type="ECO:0000256" key="6">
    <source>
        <dbReference type="PROSITE-ProRule" id="PRU01248"/>
    </source>
</evidence>
<gene>
    <name evidence="9" type="ORF">CLCHR_29550</name>
</gene>
<comment type="caution">
    <text evidence="9">The sequence shown here is derived from an EMBL/GenBank/DDBJ whole genome shotgun (WGS) entry which is preliminary data.</text>
</comment>
<dbReference type="InterPro" id="IPR004107">
    <property type="entry name" value="Integrase_SAM-like_N"/>
</dbReference>
<dbReference type="GO" id="GO:0003677">
    <property type="term" value="F:DNA binding"/>
    <property type="evidence" value="ECO:0007669"/>
    <property type="project" value="UniProtKB-UniRule"/>
</dbReference>
<name>A0A1V4IKS7_9CLOT</name>
<evidence type="ECO:0000256" key="5">
    <source>
        <dbReference type="ARBA" id="ARBA00023172"/>
    </source>
</evidence>
<dbReference type="PROSITE" id="PS51898">
    <property type="entry name" value="TYR_RECOMBINASE"/>
    <property type="match status" value="1"/>
</dbReference>
<keyword evidence="5" id="KW-0233">DNA recombination</keyword>
<dbReference type="InterPro" id="IPR002104">
    <property type="entry name" value="Integrase_catalytic"/>
</dbReference>
<dbReference type="InterPro" id="IPR011010">
    <property type="entry name" value="DNA_brk_join_enz"/>
</dbReference>
<evidence type="ECO:0000256" key="3">
    <source>
        <dbReference type="ARBA" id="ARBA00022908"/>
    </source>
</evidence>
<dbReference type="CDD" id="cd01189">
    <property type="entry name" value="INT_ICEBs1_C_like"/>
    <property type="match status" value="1"/>
</dbReference>
<dbReference type="OrthoDB" id="9785687at2"/>
<evidence type="ECO:0000259" key="7">
    <source>
        <dbReference type="PROSITE" id="PS51898"/>
    </source>
</evidence>
<feature type="domain" description="Tyr recombinase" evidence="7">
    <location>
        <begin position="160"/>
        <end position="343"/>
    </location>
</feature>
<dbReference type="EMBL" id="MZGT01000039">
    <property type="protein sequence ID" value="OPJ60469.1"/>
    <property type="molecule type" value="Genomic_DNA"/>
</dbReference>
<comment type="similarity">
    <text evidence="2">Belongs to the 'phage' integrase family.</text>
</comment>
<dbReference type="InterPro" id="IPR010998">
    <property type="entry name" value="Integrase_recombinase_N"/>
</dbReference>
<dbReference type="Pfam" id="PF00589">
    <property type="entry name" value="Phage_integrase"/>
    <property type="match status" value="1"/>
</dbReference>
<keyword evidence="4 6" id="KW-0238">DNA-binding</keyword>
<dbReference type="Pfam" id="PF14659">
    <property type="entry name" value="Phage_int_SAM_3"/>
    <property type="match status" value="1"/>
</dbReference>
<evidence type="ECO:0000313" key="9">
    <source>
        <dbReference type="EMBL" id="OPJ60469.1"/>
    </source>
</evidence>
<dbReference type="PANTHER" id="PTHR30349:SF64">
    <property type="entry name" value="PROPHAGE INTEGRASE INTD-RELATED"/>
    <property type="match status" value="1"/>
</dbReference>
<dbReference type="InterPro" id="IPR013762">
    <property type="entry name" value="Integrase-like_cat_sf"/>
</dbReference>
<dbReference type="STRING" id="225345.CLCHR_29550"/>
<dbReference type="Pfam" id="PF14657">
    <property type="entry name" value="Arm-DNA-bind_4"/>
    <property type="match status" value="1"/>
</dbReference>
<dbReference type="PANTHER" id="PTHR30349">
    <property type="entry name" value="PHAGE INTEGRASE-RELATED"/>
    <property type="match status" value="1"/>
</dbReference>
<dbReference type="Gene3D" id="1.10.443.10">
    <property type="entry name" value="Intergrase catalytic core"/>
    <property type="match status" value="1"/>
</dbReference>
<dbReference type="Proteomes" id="UP000191056">
    <property type="component" value="Unassembled WGS sequence"/>
</dbReference>
<keyword evidence="10" id="KW-1185">Reference proteome</keyword>
<protein>
    <submittedName>
        <fullName evidence="9">Putative prophage phiRv2 integrase</fullName>
    </submittedName>
</protein>
<proteinExistence type="inferred from homology"/>
<dbReference type="GO" id="GO:0015074">
    <property type="term" value="P:DNA integration"/>
    <property type="evidence" value="ECO:0007669"/>
    <property type="project" value="UniProtKB-KW"/>
</dbReference>
<evidence type="ECO:0000256" key="4">
    <source>
        <dbReference type="ARBA" id="ARBA00023125"/>
    </source>
</evidence>
<dbReference type="AlphaFoldDB" id="A0A1V4IKS7"/>
<dbReference type="GO" id="GO:0006310">
    <property type="term" value="P:DNA recombination"/>
    <property type="evidence" value="ECO:0007669"/>
    <property type="project" value="UniProtKB-KW"/>
</dbReference>
<evidence type="ECO:0000313" key="10">
    <source>
        <dbReference type="Proteomes" id="UP000191056"/>
    </source>
</evidence>
<organism evidence="9 10">
    <name type="scientific">Clostridium chromiireducens</name>
    <dbReference type="NCBI Taxonomy" id="225345"/>
    <lineage>
        <taxon>Bacteria</taxon>
        <taxon>Bacillati</taxon>
        <taxon>Bacillota</taxon>
        <taxon>Clostridia</taxon>
        <taxon>Eubacteriales</taxon>
        <taxon>Clostridiaceae</taxon>
        <taxon>Clostridium</taxon>
    </lineage>
</organism>
<evidence type="ECO:0000256" key="1">
    <source>
        <dbReference type="ARBA" id="ARBA00003283"/>
    </source>
</evidence>
<dbReference type="InterPro" id="IPR050090">
    <property type="entry name" value="Tyrosine_recombinase_XerCD"/>
</dbReference>
<dbReference type="InterPro" id="IPR028259">
    <property type="entry name" value="AP2-like_int_N"/>
</dbReference>
<dbReference type="SUPFAM" id="SSF56349">
    <property type="entry name" value="DNA breaking-rejoining enzymes"/>
    <property type="match status" value="1"/>
</dbReference>
<reference evidence="9 10" key="1">
    <citation type="submission" date="2017-03" db="EMBL/GenBank/DDBJ databases">
        <title>Genome sequence of Clostridium chromiireducens DSM 23318.</title>
        <authorList>
            <person name="Poehlein A."/>
            <person name="Daniel R."/>
        </authorList>
    </citation>
    <scope>NUCLEOTIDE SEQUENCE [LARGE SCALE GENOMIC DNA]</scope>
    <source>
        <strain evidence="9 10">DSM 23318</strain>
    </source>
</reference>
<feature type="domain" description="Core-binding (CB)" evidence="8">
    <location>
        <begin position="56"/>
        <end position="138"/>
    </location>
</feature>
<accession>A0A1V4IKS7</accession>
<dbReference type="RefSeq" id="WP_079440581.1">
    <property type="nucleotide sequence ID" value="NZ_MZGT01000039.1"/>
</dbReference>
<evidence type="ECO:0000259" key="8">
    <source>
        <dbReference type="PROSITE" id="PS51900"/>
    </source>
</evidence>
<evidence type="ECO:0000256" key="2">
    <source>
        <dbReference type="ARBA" id="ARBA00008857"/>
    </source>
</evidence>
<dbReference type="InterPro" id="IPR044068">
    <property type="entry name" value="CB"/>
</dbReference>
<sequence>MPIYKDEKRGTWYCSFYYTDWTGKRKKKKKEGFKKQSEAKEFERDFLTKQRNNCDMSFEKLTELYLEHAKTNVRTTTFANKSILINNKIKPYFKNMNVTDITPNHIRKWQNALKNKSLSNTYLKSINIQLSAIFNFAIKYYGLSTSPALKAGSMGKNKAEDMKFWTIEEFKKFINFSDYPNVTIAFKILFWTGIRRGELLALTFNDIDLEKKTININKTYTKLLKKDVINPPKTRKSKRIISISDSLVEDIKEYINSIYDYNKNDRIFTFGTDFLRQHLIRICKLSKVKQIRIHDIRHSHASLLIELGFAPLAISERLGHESVQTTLNIYSHLYPNKDIALANKLNELYE</sequence>
<keyword evidence="3" id="KW-0229">DNA integration</keyword>